<accession>A0ABP5UZK9</accession>
<dbReference type="EMBL" id="BAAATJ010000003">
    <property type="protein sequence ID" value="GAA2388615.1"/>
    <property type="molecule type" value="Genomic_DNA"/>
</dbReference>
<evidence type="ECO:0000259" key="2">
    <source>
        <dbReference type="Pfam" id="PF02698"/>
    </source>
</evidence>
<evidence type="ECO:0000256" key="1">
    <source>
        <dbReference type="SAM" id="MobiDB-lite"/>
    </source>
</evidence>
<feature type="compositionally biased region" description="Basic and acidic residues" evidence="1">
    <location>
        <begin position="126"/>
        <end position="139"/>
    </location>
</feature>
<feature type="compositionally biased region" description="Polar residues" evidence="1">
    <location>
        <begin position="158"/>
        <end position="169"/>
    </location>
</feature>
<evidence type="ECO:0000313" key="4">
    <source>
        <dbReference type="Proteomes" id="UP001500058"/>
    </source>
</evidence>
<reference evidence="4" key="1">
    <citation type="journal article" date="2019" name="Int. J. Syst. Evol. Microbiol.">
        <title>The Global Catalogue of Microorganisms (GCM) 10K type strain sequencing project: providing services to taxonomists for standard genome sequencing and annotation.</title>
        <authorList>
            <consortium name="The Broad Institute Genomics Platform"/>
            <consortium name="The Broad Institute Genome Sequencing Center for Infectious Disease"/>
            <person name="Wu L."/>
            <person name="Ma J."/>
        </authorList>
    </citation>
    <scope>NUCLEOTIDE SEQUENCE [LARGE SCALE GENOMIC DNA]</scope>
    <source>
        <strain evidence="4">JCM 6921</strain>
    </source>
</reference>
<feature type="region of interest" description="Disordered" evidence="1">
    <location>
        <begin position="115"/>
        <end position="198"/>
    </location>
</feature>
<organism evidence="3 4">
    <name type="scientific">Streptomyces glaucosporus</name>
    <dbReference type="NCBI Taxonomy" id="284044"/>
    <lineage>
        <taxon>Bacteria</taxon>
        <taxon>Bacillati</taxon>
        <taxon>Actinomycetota</taxon>
        <taxon>Actinomycetes</taxon>
        <taxon>Kitasatosporales</taxon>
        <taxon>Streptomycetaceae</taxon>
        <taxon>Streptomyces</taxon>
    </lineage>
</organism>
<sequence length="198" mass="20772">MRAVPVAGDNSRRDYGGTGAMRACPVRRGVPAGDAVGDHAGFDTWDSRSRARRIFGVERAPPVSRDFHVRRAPALCRAAGADAYGVGAGEPHGAIWCHGALREVASAVKAGPDAAFTPGPRFPGPRGRDPGRALADRARRAGPPIRWKRSAQYRGHSSGVSQPAFQTRRLTSHAGRALSPGADLAHRVASLPPPGATP</sequence>
<comment type="caution">
    <text evidence="3">The sequence shown here is derived from an EMBL/GenBank/DDBJ whole genome shotgun (WGS) entry which is preliminary data.</text>
</comment>
<protein>
    <recommendedName>
        <fullName evidence="2">DUF218 domain-containing protein</fullName>
    </recommendedName>
</protein>
<dbReference type="InterPro" id="IPR003848">
    <property type="entry name" value="DUF218"/>
</dbReference>
<name>A0ABP5UZK9_9ACTN</name>
<gene>
    <name evidence="3" type="ORF">GCM10010420_10040</name>
</gene>
<evidence type="ECO:0000313" key="3">
    <source>
        <dbReference type="EMBL" id="GAA2388615.1"/>
    </source>
</evidence>
<proteinExistence type="predicted"/>
<keyword evidence="4" id="KW-1185">Reference proteome</keyword>
<feature type="domain" description="DUF218" evidence="2">
    <location>
        <begin position="13"/>
        <end position="81"/>
    </location>
</feature>
<dbReference type="Proteomes" id="UP001500058">
    <property type="component" value="Unassembled WGS sequence"/>
</dbReference>
<dbReference type="Pfam" id="PF02698">
    <property type="entry name" value="DUF218"/>
    <property type="match status" value="1"/>
</dbReference>